<dbReference type="PANTHER" id="PTHR30213">
    <property type="entry name" value="INNER MEMBRANE PROTEIN YHJD"/>
    <property type="match status" value="1"/>
</dbReference>
<evidence type="ECO:0000256" key="3">
    <source>
        <dbReference type="ARBA" id="ARBA00022692"/>
    </source>
</evidence>
<feature type="transmembrane region" description="Helical" evidence="6">
    <location>
        <begin position="241"/>
        <end position="263"/>
    </location>
</feature>
<proteinExistence type="predicted"/>
<comment type="subcellular location">
    <subcellularLocation>
        <location evidence="1">Cell membrane</location>
        <topology evidence="1">Multi-pass membrane protein</topology>
    </subcellularLocation>
</comment>
<feature type="transmembrane region" description="Helical" evidence="6">
    <location>
        <begin position="83"/>
        <end position="106"/>
    </location>
</feature>
<keyword evidence="4 6" id="KW-1133">Transmembrane helix</keyword>
<name>A0ABZ3DB55_9PROT</name>
<gene>
    <name evidence="7" type="ORF">AAC691_14845</name>
</gene>
<evidence type="ECO:0000256" key="1">
    <source>
        <dbReference type="ARBA" id="ARBA00004651"/>
    </source>
</evidence>
<evidence type="ECO:0000313" key="7">
    <source>
        <dbReference type="EMBL" id="XAE45082.1"/>
    </source>
</evidence>
<dbReference type="Proteomes" id="UP001449795">
    <property type="component" value="Chromosome"/>
</dbReference>
<dbReference type="EMBL" id="CP152276">
    <property type="protein sequence ID" value="XAE45082.1"/>
    <property type="molecule type" value="Genomic_DNA"/>
</dbReference>
<evidence type="ECO:0000256" key="4">
    <source>
        <dbReference type="ARBA" id="ARBA00022989"/>
    </source>
</evidence>
<keyword evidence="2" id="KW-1003">Cell membrane</keyword>
<feature type="transmembrane region" description="Helical" evidence="6">
    <location>
        <begin position="21"/>
        <end position="43"/>
    </location>
</feature>
<dbReference type="NCBIfam" id="TIGR00765">
    <property type="entry name" value="yihY_not_rbn"/>
    <property type="match status" value="1"/>
</dbReference>
<keyword evidence="3 6" id="KW-0812">Transmembrane</keyword>
<dbReference type="PIRSF" id="PIRSF035875">
    <property type="entry name" value="RNase_BN"/>
    <property type="match status" value="1"/>
</dbReference>
<feature type="transmembrane region" description="Helical" evidence="6">
    <location>
        <begin position="205"/>
        <end position="229"/>
    </location>
</feature>
<evidence type="ECO:0000256" key="2">
    <source>
        <dbReference type="ARBA" id="ARBA00022475"/>
    </source>
</evidence>
<accession>A0ABZ3DB55</accession>
<feature type="transmembrane region" description="Helical" evidence="6">
    <location>
        <begin position="126"/>
        <end position="149"/>
    </location>
</feature>
<evidence type="ECO:0000256" key="6">
    <source>
        <dbReference type="SAM" id="Phobius"/>
    </source>
</evidence>
<evidence type="ECO:0000313" key="8">
    <source>
        <dbReference type="Proteomes" id="UP001449795"/>
    </source>
</evidence>
<protein>
    <submittedName>
        <fullName evidence="7">YihY/virulence factor BrkB family protein</fullName>
    </submittedName>
</protein>
<evidence type="ECO:0000256" key="5">
    <source>
        <dbReference type="ARBA" id="ARBA00023136"/>
    </source>
</evidence>
<dbReference type="InterPro" id="IPR017039">
    <property type="entry name" value="Virul_fac_BrkB"/>
</dbReference>
<dbReference type="PANTHER" id="PTHR30213:SF0">
    <property type="entry name" value="UPF0761 MEMBRANE PROTEIN YIHY"/>
    <property type="match status" value="1"/>
</dbReference>
<keyword evidence="8" id="KW-1185">Reference proteome</keyword>
<sequence>MLRRMLGNLVDDKIGLAAAGCAFYATLSLFPAISTLISIYGLVFDPQTVEPQLNILRNLLPPSAFALIGERIHTLVAESHSALTLNLILSTALALWSASAATRSLITAVNIAYDTRETRSFLHFQLMALAMTLFAILGAVLALALLVALPVLVDFLPDLLGIAPPPWSVGLAVETGGPALMLLFVLAACAMLYRLGPSRRIAHWVCILPGSCAATLLWIVSSIGFSYYVSAIASYNATYGPLGAVVATMMWFFVSAYVILLGAELNSGIEAEMGLRPDDGAPDTGRRQSASP</sequence>
<reference evidence="7 8" key="1">
    <citation type="submission" date="2024-04" db="EMBL/GenBank/DDBJ databases">
        <title>Complete genome sequence of Nguyenibacter vanlangesis HBCM-1154, a strain capable of nitrogen fixation, IAA production, and phosphorus solubilization isolated from sugarcane soil.</title>
        <authorList>
            <person name="MY HANH P."/>
        </authorList>
    </citation>
    <scope>NUCLEOTIDE SEQUENCE [LARGE SCALE GENOMIC DNA]</scope>
    <source>
        <strain evidence="7 8">HBCM 1154</strain>
    </source>
</reference>
<feature type="transmembrane region" description="Helical" evidence="6">
    <location>
        <begin position="169"/>
        <end position="193"/>
    </location>
</feature>
<keyword evidence="5 6" id="KW-0472">Membrane</keyword>
<dbReference type="Pfam" id="PF03631">
    <property type="entry name" value="Virul_fac_BrkB"/>
    <property type="match status" value="1"/>
</dbReference>
<organism evidence="7 8">
    <name type="scientific">Nguyenibacter vanlangensis</name>
    <dbReference type="NCBI Taxonomy" id="1216886"/>
    <lineage>
        <taxon>Bacteria</taxon>
        <taxon>Pseudomonadati</taxon>
        <taxon>Pseudomonadota</taxon>
        <taxon>Alphaproteobacteria</taxon>
        <taxon>Acetobacterales</taxon>
        <taxon>Acetobacteraceae</taxon>
        <taxon>Nguyenibacter</taxon>
    </lineage>
</organism>